<evidence type="ECO:0000313" key="2">
    <source>
        <dbReference type="Proteomes" id="UP000004816"/>
    </source>
</evidence>
<dbReference type="STRING" id="679197.HMPREF9336_02249"/>
<comment type="caution">
    <text evidence="1">The sequence shown here is derived from an EMBL/GenBank/DDBJ whole genome shotgun (WGS) entry which is preliminary data.</text>
</comment>
<sequence>MVGEDRLLASKEVAQRLGCTRDHILHLRVRGGHPLFNDKAIKLGRTAQAPLRWRESDVEEYIVAHEAGKTWR</sequence>
<name>E5XRX7_SEGRC</name>
<gene>
    <name evidence="1" type="ORF">HMPREF9336_02249</name>
</gene>
<reference evidence="1 2" key="1">
    <citation type="journal article" date="2011" name="Stand. Genomic Sci.">
        <title>High quality draft genome sequence of Segniliparus rugosus CDC 945(T)= (ATCC BAA-974(T)).</title>
        <authorList>
            <person name="Earl A.M."/>
            <person name="Desjardins C.A."/>
            <person name="Fitzgerald M.G."/>
            <person name="Arachchi H.M."/>
            <person name="Zeng Q."/>
            <person name="Mehta T."/>
            <person name="Griggs A."/>
            <person name="Birren B.W."/>
            <person name="Toney N.C."/>
            <person name="Carr J."/>
            <person name="Posey J."/>
            <person name="Butler W.R."/>
        </authorList>
    </citation>
    <scope>NUCLEOTIDE SEQUENCE [LARGE SCALE GENOMIC DNA]</scope>
    <source>
        <strain evidence="2">ATCC BAA-974 / DSM 45345 / CCUG 50838 / CIP 108380 / JCM 13579 / CDC 945</strain>
    </source>
</reference>
<dbReference type="EMBL" id="ACZI02000002">
    <property type="protein sequence ID" value="EFV12912.1"/>
    <property type="molecule type" value="Genomic_DNA"/>
</dbReference>
<keyword evidence="2" id="KW-1185">Reference proteome</keyword>
<protein>
    <recommendedName>
        <fullName evidence="3">Helix-turn-helix domain-containing protein</fullName>
    </recommendedName>
</protein>
<organism evidence="1 2">
    <name type="scientific">Segniliparus rugosus (strain ATCC BAA-974 / DSM 45345 / CCUG 50838 / CIP 108380 / JCM 13579 / CDC 945)</name>
    <dbReference type="NCBI Taxonomy" id="679197"/>
    <lineage>
        <taxon>Bacteria</taxon>
        <taxon>Bacillati</taxon>
        <taxon>Actinomycetota</taxon>
        <taxon>Actinomycetes</taxon>
        <taxon>Mycobacteriales</taxon>
        <taxon>Segniliparaceae</taxon>
        <taxon>Segniliparus</taxon>
    </lineage>
</organism>
<proteinExistence type="predicted"/>
<dbReference type="AlphaFoldDB" id="E5XRX7"/>
<evidence type="ECO:0008006" key="3">
    <source>
        <dbReference type="Google" id="ProtNLM"/>
    </source>
</evidence>
<dbReference type="Proteomes" id="UP000004816">
    <property type="component" value="Unassembled WGS sequence"/>
</dbReference>
<evidence type="ECO:0000313" key="1">
    <source>
        <dbReference type="EMBL" id="EFV12912.1"/>
    </source>
</evidence>
<dbReference type="HOGENOM" id="CLU_2720044_0_0_11"/>
<accession>E5XRX7</accession>